<dbReference type="OMA" id="PWRVIRF"/>
<organism evidence="3 4">
    <name type="scientific">Brassica napus</name>
    <name type="common">Rape</name>
    <dbReference type="NCBI Taxonomy" id="3708"/>
    <lineage>
        <taxon>Eukaryota</taxon>
        <taxon>Viridiplantae</taxon>
        <taxon>Streptophyta</taxon>
        <taxon>Embryophyta</taxon>
        <taxon>Tracheophyta</taxon>
        <taxon>Spermatophyta</taxon>
        <taxon>Magnoliopsida</taxon>
        <taxon>eudicotyledons</taxon>
        <taxon>Gunneridae</taxon>
        <taxon>Pentapetalae</taxon>
        <taxon>rosids</taxon>
        <taxon>malvids</taxon>
        <taxon>Brassicales</taxon>
        <taxon>Brassicaceae</taxon>
        <taxon>Brassiceae</taxon>
        <taxon>Brassica</taxon>
    </lineage>
</organism>
<dbReference type="AlphaFoldDB" id="A0A078GJT8"/>
<dbReference type="PaxDb" id="3708-A0A078GJT8"/>
<dbReference type="EMBL" id="HG994373">
    <property type="protein sequence ID" value="CAF1780008.1"/>
    <property type="molecule type" value="Genomic_DNA"/>
</dbReference>
<dbReference type="SMR" id="A0A078GJT8"/>
<dbReference type="Gramene" id="CDY25432">
    <property type="protein sequence ID" value="CDY25432"/>
    <property type="gene ID" value="GSBRNA2T00032633001"/>
</dbReference>
<protein>
    <submittedName>
        <fullName evidence="2">(rape) hypothetical protein</fullName>
    </submittedName>
    <submittedName>
        <fullName evidence="3">BnaC09g39470D protein</fullName>
    </submittedName>
</protein>
<feature type="compositionally biased region" description="Basic and acidic residues" evidence="1">
    <location>
        <begin position="161"/>
        <end position="185"/>
    </location>
</feature>
<reference evidence="3 4" key="1">
    <citation type="journal article" date="2014" name="Science">
        <title>Plant genetics. Early allopolyploid evolution in the post-Neolithic Brassica napus oilseed genome.</title>
        <authorList>
            <person name="Chalhoub B."/>
            <person name="Denoeud F."/>
            <person name="Liu S."/>
            <person name="Parkin I.A."/>
            <person name="Tang H."/>
            <person name="Wang X."/>
            <person name="Chiquet J."/>
            <person name="Belcram H."/>
            <person name="Tong C."/>
            <person name="Samans B."/>
            <person name="Correa M."/>
            <person name="Da Silva C."/>
            <person name="Just J."/>
            <person name="Falentin C."/>
            <person name="Koh C.S."/>
            <person name="Le Clainche I."/>
            <person name="Bernard M."/>
            <person name="Bento P."/>
            <person name="Noel B."/>
            <person name="Labadie K."/>
            <person name="Alberti A."/>
            <person name="Charles M."/>
            <person name="Arnaud D."/>
            <person name="Guo H."/>
            <person name="Daviaud C."/>
            <person name="Alamery S."/>
            <person name="Jabbari K."/>
            <person name="Zhao M."/>
            <person name="Edger P.P."/>
            <person name="Chelaifa H."/>
            <person name="Tack D."/>
            <person name="Lassalle G."/>
            <person name="Mestiri I."/>
            <person name="Schnel N."/>
            <person name="Le Paslier M.C."/>
            <person name="Fan G."/>
            <person name="Renault V."/>
            <person name="Bayer P.E."/>
            <person name="Golicz A.A."/>
            <person name="Manoli S."/>
            <person name="Lee T.H."/>
            <person name="Thi V.H."/>
            <person name="Chalabi S."/>
            <person name="Hu Q."/>
            <person name="Fan C."/>
            <person name="Tollenaere R."/>
            <person name="Lu Y."/>
            <person name="Battail C."/>
            <person name="Shen J."/>
            <person name="Sidebottom C.H."/>
            <person name="Wang X."/>
            <person name="Canaguier A."/>
            <person name="Chauveau A."/>
            <person name="Berard A."/>
            <person name="Deniot G."/>
            <person name="Guan M."/>
            <person name="Liu Z."/>
            <person name="Sun F."/>
            <person name="Lim Y.P."/>
            <person name="Lyons E."/>
            <person name="Town C.D."/>
            <person name="Bancroft I."/>
            <person name="Wang X."/>
            <person name="Meng J."/>
            <person name="Ma J."/>
            <person name="Pires J.C."/>
            <person name="King G.J."/>
            <person name="Brunel D."/>
            <person name="Delourme R."/>
            <person name="Renard M."/>
            <person name="Aury J.M."/>
            <person name="Adams K.L."/>
            <person name="Batley J."/>
            <person name="Snowdon R.J."/>
            <person name="Tost J."/>
            <person name="Edwards D."/>
            <person name="Zhou Y."/>
            <person name="Hua W."/>
            <person name="Sharpe A.G."/>
            <person name="Paterson A.H."/>
            <person name="Guan C."/>
            <person name="Wincker P."/>
        </authorList>
    </citation>
    <scope>NUCLEOTIDE SEQUENCE [LARGE SCALE GENOMIC DNA]</scope>
    <source>
        <strain evidence="4">cv. Darmor-bzh</strain>
    </source>
</reference>
<name>A0A078GJT8_BRANA</name>
<dbReference type="Proteomes" id="UP000028999">
    <property type="component" value="Unassembled WGS sequence"/>
</dbReference>
<accession>A0A078GJT8</accession>
<reference evidence="3" key="2">
    <citation type="submission" date="2014-06" db="EMBL/GenBank/DDBJ databases">
        <authorList>
            <person name="Genoscope - CEA"/>
        </authorList>
    </citation>
    <scope>NUCLEOTIDE SEQUENCE</scope>
</reference>
<reference evidence="2" key="3">
    <citation type="submission" date="2021-01" db="EMBL/GenBank/DDBJ databases">
        <authorList>
            <consortium name="Genoscope - CEA"/>
            <person name="William W."/>
        </authorList>
    </citation>
    <scope>NUCLEOTIDE SEQUENCE</scope>
</reference>
<evidence type="ECO:0000313" key="3">
    <source>
        <dbReference type="EMBL" id="CDY25432.1"/>
    </source>
</evidence>
<evidence type="ECO:0000313" key="4">
    <source>
        <dbReference type="Proteomes" id="UP000028999"/>
    </source>
</evidence>
<dbReference type="EMBL" id="LK032175">
    <property type="protein sequence ID" value="CDY25432.1"/>
    <property type="molecule type" value="Genomic_DNA"/>
</dbReference>
<evidence type="ECO:0000313" key="2">
    <source>
        <dbReference type="EMBL" id="CAF1780008.1"/>
    </source>
</evidence>
<sequence length="231" mass="25876">MRSCRVKNCLDTSLTKLASGSLMINMTPRPLPSSLKFKACVLLSTFDSFEDDTLLMGGVVCRIMGKQNGLTVQYGSNQHLLPWRVIRFEDHLYIFEDSFCLKEDCPEAGEATLSELVFEFLVHGNIWTVKGCGVQLLFPGSRIDENAVDNVVDDDGNEVESDIKDDADKTQEGEESRHDDDAETRSKKRMRFCKGKISGLKVLVVPDYVDKIKQLGVIVKRLQWFGSGSSL</sequence>
<gene>
    <name evidence="3" type="primary">BnaC09g39470D</name>
    <name evidence="2" type="ORF">DARMORV10_C09P58320.1</name>
    <name evidence="3" type="ORF">GSBRNA2T00032633001</name>
</gene>
<proteinExistence type="predicted"/>
<dbReference type="Proteomes" id="UP001295469">
    <property type="component" value="Chromosome C09"/>
</dbReference>
<evidence type="ECO:0000256" key="1">
    <source>
        <dbReference type="SAM" id="MobiDB-lite"/>
    </source>
</evidence>
<keyword evidence="4" id="KW-1185">Reference proteome</keyword>
<feature type="region of interest" description="Disordered" evidence="1">
    <location>
        <begin position="153"/>
        <end position="186"/>
    </location>
</feature>